<evidence type="ECO:0000313" key="3">
    <source>
        <dbReference type="Proteomes" id="UP000193577"/>
    </source>
</evidence>
<reference evidence="2 3" key="1">
    <citation type="submission" date="2017-04" db="EMBL/GenBank/DDBJ databases">
        <title>The new phylogeny of genus Mycobacterium.</title>
        <authorList>
            <person name="Tortoli E."/>
            <person name="Trovato A."/>
            <person name="Cirillo D.M."/>
        </authorList>
    </citation>
    <scope>NUCLEOTIDE SEQUENCE [LARGE SCALE GENOMIC DNA]</scope>
    <source>
        <strain evidence="2 3">KCTC 19819</strain>
    </source>
</reference>
<dbReference type="RefSeq" id="WP_085305699.1">
    <property type="nucleotide sequence ID" value="NZ_AP022594.1"/>
</dbReference>
<organism evidence="2 3">
    <name type="scientific">Mycolicibacillus koreensis</name>
    <dbReference type="NCBI Taxonomy" id="1069220"/>
    <lineage>
        <taxon>Bacteria</taxon>
        <taxon>Bacillati</taxon>
        <taxon>Actinomycetota</taxon>
        <taxon>Actinomycetes</taxon>
        <taxon>Mycobacteriales</taxon>
        <taxon>Mycobacteriaceae</taxon>
        <taxon>Mycolicibacillus</taxon>
    </lineage>
</organism>
<name>A0A7I7SIL1_9MYCO</name>
<feature type="region of interest" description="Disordered" evidence="1">
    <location>
        <begin position="49"/>
        <end position="81"/>
    </location>
</feature>
<evidence type="ECO:0000313" key="2">
    <source>
        <dbReference type="EMBL" id="OSC25225.1"/>
    </source>
</evidence>
<dbReference type="AlphaFoldDB" id="A0A7I7SIL1"/>
<accession>A0A7I7SIL1</accession>
<sequence>MRLTDLRQLLRNAQQSNRSNIFRCDTVVTGTWEARAWFRDTDGITRQPSARGVTEAKAKVKVKAKLRAKMRDRKHAPARRS</sequence>
<gene>
    <name evidence="2" type="ORF">B8W67_19145</name>
</gene>
<keyword evidence="3" id="KW-1185">Reference proteome</keyword>
<protein>
    <submittedName>
        <fullName evidence="2">Uncharacterized protein</fullName>
    </submittedName>
</protein>
<comment type="caution">
    <text evidence="2">The sequence shown here is derived from an EMBL/GenBank/DDBJ whole genome shotgun (WGS) entry which is preliminary data.</text>
</comment>
<proteinExistence type="predicted"/>
<feature type="compositionally biased region" description="Basic residues" evidence="1">
    <location>
        <begin position="59"/>
        <end position="81"/>
    </location>
</feature>
<evidence type="ECO:0000256" key="1">
    <source>
        <dbReference type="SAM" id="MobiDB-lite"/>
    </source>
</evidence>
<dbReference type="Proteomes" id="UP000193577">
    <property type="component" value="Unassembled WGS sequence"/>
</dbReference>
<dbReference type="EMBL" id="NCXO01000071">
    <property type="protein sequence ID" value="OSC25225.1"/>
    <property type="molecule type" value="Genomic_DNA"/>
</dbReference>